<dbReference type="FunFam" id="3.30.40.10:FF:000226">
    <property type="entry name" value="E3 ubiquitin ligase BIG BROTHER"/>
    <property type="match status" value="1"/>
</dbReference>
<dbReference type="Gene3D" id="3.30.40.10">
    <property type="entry name" value="Zinc/RING finger domain, C3HC4 (zinc finger)"/>
    <property type="match status" value="1"/>
</dbReference>
<dbReference type="Gene3D" id="2.120.10.30">
    <property type="entry name" value="TolB, C-terminal domain"/>
    <property type="match status" value="1"/>
</dbReference>
<keyword evidence="15" id="KW-0862">Zinc</keyword>
<dbReference type="PROSITE" id="PS50089">
    <property type="entry name" value="ZF_RING_2"/>
    <property type="match status" value="1"/>
</dbReference>
<feature type="transmembrane region" description="Helical" evidence="17">
    <location>
        <begin position="989"/>
        <end position="1012"/>
    </location>
</feature>
<dbReference type="InterPro" id="IPR018108">
    <property type="entry name" value="MCP_transmembrane"/>
</dbReference>
<evidence type="ECO:0000256" key="9">
    <source>
        <dbReference type="ARBA" id="ARBA00022946"/>
    </source>
</evidence>
<dbReference type="InterPro" id="IPR001841">
    <property type="entry name" value="Znf_RING"/>
</dbReference>
<feature type="transmembrane region" description="Helical" evidence="17">
    <location>
        <begin position="1093"/>
        <end position="1114"/>
    </location>
</feature>
<evidence type="ECO:0000256" key="13">
    <source>
        <dbReference type="ARBA" id="ARBA00024143"/>
    </source>
</evidence>
<dbReference type="PANTHER" id="PTHR45635:SF47">
    <property type="entry name" value="ADP,ATP CARRIER PROTEIN, MITOCHONDRIAL"/>
    <property type="match status" value="1"/>
</dbReference>
<dbReference type="FunFam" id="1.50.40.10:FF:000001">
    <property type="entry name" value="ADP,ATP carrier protein, mitochondrial"/>
    <property type="match status" value="1"/>
</dbReference>
<evidence type="ECO:0000256" key="5">
    <source>
        <dbReference type="ARBA" id="ARBA00022449"/>
    </source>
</evidence>
<evidence type="ECO:0000256" key="15">
    <source>
        <dbReference type="PROSITE-ProRule" id="PRU00175"/>
    </source>
</evidence>
<accession>A0AAD5IMN5</accession>
<evidence type="ECO:0000256" key="2">
    <source>
        <dbReference type="ARBA" id="ARBA00006375"/>
    </source>
</evidence>
<evidence type="ECO:0000313" key="19">
    <source>
        <dbReference type="EMBL" id="KAI9170015.1"/>
    </source>
</evidence>
<evidence type="ECO:0000256" key="7">
    <source>
        <dbReference type="ARBA" id="ARBA00022737"/>
    </source>
</evidence>
<dbReference type="SMART" id="SM00184">
    <property type="entry name" value="RING"/>
    <property type="match status" value="1"/>
</dbReference>
<evidence type="ECO:0000256" key="1">
    <source>
        <dbReference type="ARBA" id="ARBA00004448"/>
    </source>
</evidence>
<keyword evidence="6 16" id="KW-0812">Transmembrane</keyword>
<dbReference type="PROSITE" id="PS50920">
    <property type="entry name" value="SOLCAR"/>
    <property type="match status" value="3"/>
</dbReference>
<dbReference type="InterPro" id="IPR013083">
    <property type="entry name" value="Znf_RING/FYVE/PHD"/>
</dbReference>
<evidence type="ECO:0000256" key="6">
    <source>
        <dbReference type="ARBA" id="ARBA00022692"/>
    </source>
</evidence>
<dbReference type="InterPro" id="IPR002113">
    <property type="entry name" value="ADT_euk_type"/>
</dbReference>
<dbReference type="EMBL" id="JAJSOW010000104">
    <property type="protein sequence ID" value="KAI9170015.1"/>
    <property type="molecule type" value="Genomic_DNA"/>
</dbReference>
<keyword evidence="15" id="KW-0863">Zinc-finger</keyword>
<comment type="subunit">
    <text evidence="3">Monomer.</text>
</comment>
<dbReference type="Pfam" id="PF13639">
    <property type="entry name" value="zf-RING_2"/>
    <property type="match status" value="1"/>
</dbReference>
<comment type="function">
    <text evidence="14">ADP:ATP antiporter that mediates import of ADP into the mitochondrial matrix for ATP synthesis, and export of ATP out to fuel the cell. Cycles between the cytoplasmic-open state (c-state) and the matrix-open state (m-state): operates by the alternating access mechanism with a single substrate-binding site intermittently exposed to either the cytosolic (c-state) or matrix (m-state) side of the inner mitochondrial membrane.</text>
</comment>
<dbReference type="GO" id="GO:0005743">
    <property type="term" value="C:mitochondrial inner membrane"/>
    <property type="evidence" value="ECO:0007669"/>
    <property type="project" value="UniProtKB-SubCell"/>
</dbReference>
<organism evidence="19 20">
    <name type="scientific">Acer negundo</name>
    <name type="common">Box elder</name>
    <dbReference type="NCBI Taxonomy" id="4023"/>
    <lineage>
        <taxon>Eukaryota</taxon>
        <taxon>Viridiplantae</taxon>
        <taxon>Streptophyta</taxon>
        <taxon>Embryophyta</taxon>
        <taxon>Tracheophyta</taxon>
        <taxon>Spermatophyta</taxon>
        <taxon>Magnoliopsida</taxon>
        <taxon>eudicotyledons</taxon>
        <taxon>Gunneridae</taxon>
        <taxon>Pentapetalae</taxon>
        <taxon>rosids</taxon>
        <taxon>malvids</taxon>
        <taxon>Sapindales</taxon>
        <taxon>Sapindaceae</taxon>
        <taxon>Hippocastanoideae</taxon>
        <taxon>Acereae</taxon>
        <taxon>Acer</taxon>
    </lineage>
</organism>
<evidence type="ECO:0000256" key="12">
    <source>
        <dbReference type="ARBA" id="ARBA00023136"/>
    </source>
</evidence>
<sequence length="1439" mass="161360">MAFSLRYARLRQFTRFLPHISSGNYSRQTTPTINTLASSVSPLYRECDQIARNGVTISFSTISQMSCNESTSPQVDILSFIEAALDELQGPHHCWFNVVEGNKDFFKRDGAVLALFGSQLDGCDLITMFEKVKLFQQRFPQLSVMGFLPGNSIGSDADRSCLVEMVMKEYITFPILLSNKKFPDMGNKGCCILFKDFKNPSVYHEERLDLGMLQKAFEELNVQQNGNCSSPDKPKSTWVKPNEVNKDPYLCSSVRNLLLHFPGCISADESGNRLFLSDSNHHRIIIFDGNGKILDCIGSCPGFEDGEFESAKLVRPAASFYDEDEDCLYIVDSENHAIRRADMGRRVLETLYPTCSISKKNNSLWTWIVNSLGFGRDNDTKSEEFDHQSLMFPWHLINSVDNSFLILNRSFETLWIMDSASGEIKEVVRGFPKILEICEQLIMENVSLLEQIPHDQLPKQIDSSGSLKGLPYAGLISSVTAFQDHIIMCDTVGQRIMKLSRESGVCSNFQLSNFGILGLPYWLPFPLETVYASADGLQGAWTDHLQQFKLLPGRIDIQLSVDIPSDIVLVEPVQEGCIWRQARGAATEVSGAEGVAGSLEKVGVAQQWYDDLDNLAFSTTESELTVEDNNETSDLRSQDERVHIGCAVNTSPGTSEVIVYAALYMKLRKSPDQPEDSQEKYAARIADILNAERRGKIWRDSFVRFLLKSNRDLRDFTFIKPLHPGTTLNHSPFSHPTTCDAPYRVNKKSLVPLRSFQRTPSSKYLSLSLSLSRLCFSFKAERKAETTDHSHQIFSGKVAMDQFQHPSVMQKVAGQLLQSSLSRDIQGCDGAFNRPAMYQRRAYGNYSNAAFQHPMMRACGATSDLSMVSSTASPVFVQAPSEKGAAGFAIDFLMGGVSAAVSKTAAAPIERVKLLIQNQDEMIKTGRLSEPYKGIGECFKRTIKEEGFGSLWRGNTANVIRYFPTQALNFAFKDYFKRLFNFKKDRDGYWKWFAGNLGSGGAAGASSLLFVYSLDYARTRLANDAKAAKKGGERQFNGLVDVYKKTLKSDGIAGLYRGFNISCVGIIVYRGLYFGMYDSLKPVLLTGSLEDSFFASFALGWLITNGAGLASYPIDTVRRRMMMTSGEAVKYKSSLDAFQQILKNEGAKSLFKGAGANILRAVAGAGVLAARNLINLVVCELKLELFCFKMNGNGQMEVHYIDTGFPYTVTESFMDFFEGLTHVPMCYPHTVPIHDQENVYWSMNMNPYKFGFSGQESSYYYSTYEVNDHLPRMDVSRRTWDYSTTMNNEEPTTTDAQAQPEVEAVMGVQAVPEECSPNHHQNANTNSSQVVWQDNVDLDNMTYEELLDLGDTVGTQSRGLSQEHINLLPTSKCKFGNLFSRKKSGERCVICQMRYKRGDRQMKLPCKHVYHSQCISKWLSINKICPICNNEVFVEDSRH</sequence>
<feature type="repeat" description="Solcar" evidence="16">
    <location>
        <begin position="991"/>
        <end position="1083"/>
    </location>
</feature>
<feature type="transmembrane region" description="Helical" evidence="17">
    <location>
        <begin position="1054"/>
        <end position="1073"/>
    </location>
</feature>
<keyword evidence="20" id="KW-1185">Reference proteome</keyword>
<dbReference type="GO" id="GO:0008270">
    <property type="term" value="F:zinc ion binding"/>
    <property type="evidence" value="ECO:0007669"/>
    <property type="project" value="UniProtKB-KW"/>
</dbReference>
<dbReference type="Gene3D" id="1.50.40.10">
    <property type="entry name" value="Mitochondrial carrier domain"/>
    <property type="match status" value="1"/>
</dbReference>
<evidence type="ECO:0000256" key="4">
    <source>
        <dbReference type="ARBA" id="ARBA00022448"/>
    </source>
</evidence>
<proteinExistence type="inferred from homology"/>
<keyword evidence="8" id="KW-0999">Mitochondrion inner membrane</keyword>
<dbReference type="PRINTS" id="PR00926">
    <property type="entry name" value="MITOCARRIER"/>
</dbReference>
<dbReference type="InterPro" id="IPR023395">
    <property type="entry name" value="MCP_dom_sf"/>
</dbReference>
<dbReference type="PANTHER" id="PTHR45635">
    <property type="entry name" value="ADP,ATP CARRIER PROTEIN 1-RELATED-RELATED"/>
    <property type="match status" value="1"/>
</dbReference>
<gene>
    <name evidence="19" type="ORF">LWI28_021093</name>
</gene>
<keyword evidence="4" id="KW-0813">Transport</keyword>
<evidence type="ECO:0000256" key="14">
    <source>
        <dbReference type="ARBA" id="ARBA00045250"/>
    </source>
</evidence>
<dbReference type="InterPro" id="IPR011042">
    <property type="entry name" value="6-blade_b-propeller_TolB-like"/>
</dbReference>
<dbReference type="Pfam" id="PF00153">
    <property type="entry name" value="Mito_carr"/>
    <property type="match status" value="3"/>
</dbReference>
<evidence type="ECO:0000256" key="10">
    <source>
        <dbReference type="ARBA" id="ARBA00022989"/>
    </source>
</evidence>
<dbReference type="GO" id="GO:1990544">
    <property type="term" value="P:mitochondrial ATP transmembrane transport"/>
    <property type="evidence" value="ECO:0007669"/>
    <property type="project" value="InterPro"/>
</dbReference>
<keyword evidence="15" id="KW-0479">Metal-binding</keyword>
<name>A0AAD5IMN5_ACENE</name>
<evidence type="ECO:0000256" key="17">
    <source>
        <dbReference type="SAM" id="Phobius"/>
    </source>
</evidence>
<keyword evidence="10 17" id="KW-1133">Transmembrane helix</keyword>
<keyword evidence="5" id="KW-0050">Antiport</keyword>
<feature type="repeat" description="Solcar" evidence="16">
    <location>
        <begin position="886"/>
        <end position="979"/>
    </location>
</feature>
<comment type="similarity">
    <text evidence="2">Belongs to the mitochondrial carrier (TC 2.A.29) family.</text>
</comment>
<comment type="caution">
    <text evidence="19">The sequence shown here is derived from an EMBL/GenBank/DDBJ whole genome shotgun (WGS) entry which is preliminary data.</text>
</comment>
<dbReference type="SUPFAM" id="SSF103506">
    <property type="entry name" value="Mitochondrial carrier"/>
    <property type="match status" value="1"/>
</dbReference>
<dbReference type="InterPro" id="IPR002067">
    <property type="entry name" value="MCP"/>
</dbReference>
<evidence type="ECO:0000256" key="8">
    <source>
        <dbReference type="ARBA" id="ARBA00022792"/>
    </source>
</evidence>
<dbReference type="Proteomes" id="UP001064489">
    <property type="component" value="Chromosome 7"/>
</dbReference>
<reference evidence="19" key="1">
    <citation type="journal article" date="2022" name="Plant J.">
        <title>Strategies of tolerance reflected in two North American maple genomes.</title>
        <authorList>
            <person name="McEvoy S.L."/>
            <person name="Sezen U.U."/>
            <person name="Trouern-Trend A."/>
            <person name="McMahon S.M."/>
            <person name="Schaberg P.G."/>
            <person name="Yang J."/>
            <person name="Wegrzyn J.L."/>
            <person name="Swenson N.G."/>
        </authorList>
    </citation>
    <scope>NUCLEOTIDE SEQUENCE</scope>
    <source>
        <strain evidence="19">91603</strain>
    </source>
</reference>
<evidence type="ECO:0000256" key="3">
    <source>
        <dbReference type="ARBA" id="ARBA00011245"/>
    </source>
</evidence>
<keyword evidence="12 16" id="KW-0472">Membrane</keyword>
<feature type="domain" description="RING-type" evidence="18">
    <location>
        <begin position="1388"/>
        <end position="1429"/>
    </location>
</feature>
<dbReference type="FunFam" id="2.120.10.30:FF:000108">
    <property type="entry name" value="NHL domain-containing protein"/>
    <property type="match status" value="1"/>
</dbReference>
<feature type="repeat" description="Solcar" evidence="16">
    <location>
        <begin position="1091"/>
        <end position="1177"/>
    </location>
</feature>
<evidence type="ECO:0000256" key="16">
    <source>
        <dbReference type="PROSITE-ProRule" id="PRU00282"/>
    </source>
</evidence>
<keyword evidence="9" id="KW-0809">Transit peptide</keyword>
<reference evidence="19" key="2">
    <citation type="submission" date="2023-02" db="EMBL/GenBank/DDBJ databases">
        <authorList>
            <person name="Swenson N.G."/>
            <person name="Wegrzyn J.L."/>
            <person name="Mcevoy S.L."/>
        </authorList>
    </citation>
    <scope>NUCLEOTIDE SEQUENCE</scope>
    <source>
        <strain evidence="19">91603</strain>
        <tissue evidence="19">Leaf</tissue>
    </source>
</reference>
<keyword evidence="7" id="KW-0677">Repeat</keyword>
<dbReference type="PRINTS" id="PR00927">
    <property type="entry name" value="ADPTRNSLCASE"/>
</dbReference>
<comment type="subcellular location">
    <subcellularLocation>
        <location evidence="1">Mitochondrion inner membrane</location>
        <topology evidence="1">Multi-pass membrane protein</topology>
    </subcellularLocation>
</comment>
<evidence type="ECO:0000256" key="11">
    <source>
        <dbReference type="ARBA" id="ARBA00023128"/>
    </source>
</evidence>
<comment type="catalytic activity">
    <reaction evidence="13">
        <text>ADP(in) + ATP(out) = ADP(out) + ATP(in)</text>
        <dbReference type="Rhea" id="RHEA:34999"/>
        <dbReference type="ChEBI" id="CHEBI:30616"/>
        <dbReference type="ChEBI" id="CHEBI:456216"/>
    </reaction>
    <physiologicalReaction direction="left-to-right" evidence="13">
        <dbReference type="Rhea" id="RHEA:35000"/>
    </physiologicalReaction>
</comment>
<evidence type="ECO:0000259" key="18">
    <source>
        <dbReference type="PROSITE" id="PS50089"/>
    </source>
</evidence>
<protein>
    <recommendedName>
        <fullName evidence="18">RING-type domain-containing protein</fullName>
    </recommendedName>
</protein>
<dbReference type="GO" id="GO:0140021">
    <property type="term" value="P:mitochondrial ADP transmembrane transport"/>
    <property type="evidence" value="ECO:0007669"/>
    <property type="project" value="InterPro"/>
</dbReference>
<dbReference type="GO" id="GO:0005471">
    <property type="term" value="F:ATP:ADP antiporter activity"/>
    <property type="evidence" value="ECO:0007669"/>
    <property type="project" value="InterPro"/>
</dbReference>
<keyword evidence="11" id="KW-0496">Mitochondrion</keyword>
<dbReference type="SUPFAM" id="SSF63825">
    <property type="entry name" value="YWTD domain"/>
    <property type="match status" value="1"/>
</dbReference>
<dbReference type="SUPFAM" id="SSF57850">
    <property type="entry name" value="RING/U-box"/>
    <property type="match status" value="1"/>
</dbReference>
<evidence type="ECO:0000313" key="20">
    <source>
        <dbReference type="Proteomes" id="UP001064489"/>
    </source>
</evidence>